<evidence type="ECO:0000256" key="4">
    <source>
        <dbReference type="ARBA" id="ARBA00022452"/>
    </source>
</evidence>
<comment type="subcellular location">
    <subcellularLocation>
        <location evidence="1 10">Cell outer membrane</location>
        <topology evidence="1 10">Multi-pass membrane protein</topology>
    </subcellularLocation>
</comment>
<feature type="chain" id="PRO_5046467588" evidence="12">
    <location>
        <begin position="23"/>
        <end position="718"/>
    </location>
</feature>
<evidence type="ECO:0000256" key="12">
    <source>
        <dbReference type="SAM" id="SignalP"/>
    </source>
</evidence>
<dbReference type="InterPro" id="IPR039426">
    <property type="entry name" value="TonB-dep_rcpt-like"/>
</dbReference>
<evidence type="ECO:0000256" key="11">
    <source>
        <dbReference type="RuleBase" id="RU003357"/>
    </source>
</evidence>
<evidence type="ECO:0000256" key="2">
    <source>
        <dbReference type="ARBA" id="ARBA00009810"/>
    </source>
</evidence>
<evidence type="ECO:0000259" key="14">
    <source>
        <dbReference type="Pfam" id="PF07715"/>
    </source>
</evidence>
<name>A0ABT2AK45_9BURK</name>
<proteinExistence type="inferred from homology"/>
<dbReference type="Pfam" id="PF07715">
    <property type="entry name" value="Plug"/>
    <property type="match status" value="1"/>
</dbReference>
<dbReference type="PROSITE" id="PS51257">
    <property type="entry name" value="PROKAR_LIPOPROTEIN"/>
    <property type="match status" value="1"/>
</dbReference>
<comment type="caution">
    <text evidence="15">The sequence shown here is derived from an EMBL/GenBank/DDBJ whole genome shotgun (WGS) entry which is preliminary data.</text>
</comment>
<keyword evidence="7 10" id="KW-0472">Membrane</keyword>
<dbReference type="InterPro" id="IPR036942">
    <property type="entry name" value="Beta-barrel_TonB_sf"/>
</dbReference>
<evidence type="ECO:0000256" key="8">
    <source>
        <dbReference type="ARBA" id="ARBA00023170"/>
    </source>
</evidence>
<dbReference type="RefSeq" id="WP_258827654.1">
    <property type="nucleotide sequence ID" value="NZ_JANUHA010000005.1"/>
</dbReference>
<evidence type="ECO:0000256" key="6">
    <source>
        <dbReference type="ARBA" id="ARBA00023077"/>
    </source>
</evidence>
<dbReference type="Proteomes" id="UP001206572">
    <property type="component" value="Unassembled WGS sequence"/>
</dbReference>
<dbReference type="InterPro" id="IPR037066">
    <property type="entry name" value="Plug_dom_sf"/>
</dbReference>
<evidence type="ECO:0000313" key="16">
    <source>
        <dbReference type="Proteomes" id="UP001206572"/>
    </source>
</evidence>
<evidence type="ECO:0000256" key="5">
    <source>
        <dbReference type="ARBA" id="ARBA00022692"/>
    </source>
</evidence>
<comment type="similarity">
    <text evidence="2 10 11">Belongs to the TonB-dependent receptor family.</text>
</comment>
<keyword evidence="4 10" id="KW-1134">Transmembrane beta strand</keyword>
<evidence type="ECO:0000256" key="9">
    <source>
        <dbReference type="ARBA" id="ARBA00023237"/>
    </source>
</evidence>
<evidence type="ECO:0000256" key="3">
    <source>
        <dbReference type="ARBA" id="ARBA00022448"/>
    </source>
</evidence>
<dbReference type="Gene3D" id="2.40.170.20">
    <property type="entry name" value="TonB-dependent receptor, beta-barrel domain"/>
    <property type="match status" value="1"/>
</dbReference>
<evidence type="ECO:0000259" key="13">
    <source>
        <dbReference type="Pfam" id="PF00593"/>
    </source>
</evidence>
<dbReference type="InterPro" id="IPR012910">
    <property type="entry name" value="Plug_dom"/>
</dbReference>
<evidence type="ECO:0000256" key="7">
    <source>
        <dbReference type="ARBA" id="ARBA00023136"/>
    </source>
</evidence>
<feature type="domain" description="TonB-dependent receptor plug" evidence="14">
    <location>
        <begin position="51"/>
        <end position="143"/>
    </location>
</feature>
<dbReference type="Gene3D" id="2.170.130.10">
    <property type="entry name" value="TonB-dependent receptor, plug domain"/>
    <property type="match status" value="1"/>
</dbReference>
<dbReference type="SUPFAM" id="SSF56935">
    <property type="entry name" value="Porins"/>
    <property type="match status" value="1"/>
</dbReference>
<keyword evidence="9 10" id="KW-0998">Cell outer membrane</keyword>
<keyword evidence="12" id="KW-0732">Signal</keyword>
<evidence type="ECO:0000256" key="1">
    <source>
        <dbReference type="ARBA" id="ARBA00004571"/>
    </source>
</evidence>
<feature type="domain" description="TonB-dependent receptor-like beta-barrel" evidence="13">
    <location>
        <begin position="254"/>
        <end position="664"/>
    </location>
</feature>
<dbReference type="EMBL" id="JANUHA010000005">
    <property type="protein sequence ID" value="MCS0596619.1"/>
    <property type="molecule type" value="Genomic_DNA"/>
</dbReference>
<protein>
    <submittedName>
        <fullName evidence="15">TonB-dependent receptor</fullName>
    </submittedName>
</protein>
<dbReference type="PANTHER" id="PTHR40980:SF4">
    <property type="entry name" value="TONB-DEPENDENT RECEPTOR-LIKE BETA-BARREL DOMAIN-CONTAINING PROTEIN"/>
    <property type="match status" value="1"/>
</dbReference>
<gene>
    <name evidence="15" type="ORF">NX780_09670</name>
</gene>
<evidence type="ECO:0000256" key="10">
    <source>
        <dbReference type="PROSITE-ProRule" id="PRU01360"/>
    </source>
</evidence>
<sequence length="718" mass="78065">MSGKSTIFIAFAASAACSGAQAWEAVSPAAPAAPKPATVEVKANADTLRRNDTASRSVVTHEELVKYGDRSALDAMKRLPGVTVVDGTVRMRGLGSGYTQVLVDGERAPAGFSLEALAPESIERIEVIRAATAEFSTQSIAGTINIVLRKAVGKSAGELKLGAGGGEGGNRSRGIILGHSGKRGGMSHTVGANLARGAFPSTSMERETALAPGGALRELRETTSVYDRTFTAVNANARLSWALGGADSLSWQTFFNDGRSRGTEDNRSETLAGPSYPYPLMPAWFLIDSSSLRSELALARKREGGAKLDARLGWHASRSERSLARQGFQGGSMVLDNRDDSHIREKGFTSTGKYTVPLITDHAFAFGWDAGRSRYRQRNVRTDAALAGSIPFEFDNGFATTLERLAVYAQDEWDVRPGWSVYLGARWEGVRMHTTGEEFAPARSRYSVFSPLAQTVWKIPGTKGDQLRLALTRTYRAPPLSRLVQTLFYQTFNTEVSPDIVGNPALRPELATGLDAAWEHYFATGGLVSVSASSRAIRDFIRSTVRFDGTRWISAPVNQGDAQVRSLALEAKLPMKTLGRDWPLDLRANVSRNWSSVDAVPGPGNRLDRQPRWSANLGADYSGRQFSTGASFGFVSGGWTRTSDAQSMYGTATRDLELYALYKFSPLRMLRFTASNLLAPVRSGTSVYADARGLRESSDRSPGYRSWRLLYEQKFQAN</sequence>
<keyword evidence="3 10" id="KW-0813">Transport</keyword>
<keyword evidence="6 11" id="KW-0798">TonB box</keyword>
<reference evidence="15 16" key="1">
    <citation type="submission" date="2022-08" db="EMBL/GenBank/DDBJ databases">
        <title>Reclassification of Massilia species as members of the genera Telluria, Duganella, Pseudoduganella, Mokoshia gen. nov. and Zemynaea gen. nov. using orthogonal and non-orthogonal genome-based approaches.</title>
        <authorList>
            <person name="Bowman J.P."/>
        </authorList>
    </citation>
    <scope>NUCLEOTIDE SEQUENCE [LARGE SCALE GENOMIC DNA]</scope>
    <source>
        <strain evidence="15 16">JCM 31661</strain>
    </source>
</reference>
<keyword evidence="16" id="KW-1185">Reference proteome</keyword>
<accession>A0ABT2AK45</accession>
<organism evidence="15 16">
    <name type="scientific">Massilia agri</name>
    <dbReference type="NCBI Taxonomy" id="1886785"/>
    <lineage>
        <taxon>Bacteria</taxon>
        <taxon>Pseudomonadati</taxon>
        <taxon>Pseudomonadota</taxon>
        <taxon>Betaproteobacteria</taxon>
        <taxon>Burkholderiales</taxon>
        <taxon>Oxalobacteraceae</taxon>
        <taxon>Telluria group</taxon>
        <taxon>Massilia</taxon>
    </lineage>
</organism>
<dbReference type="InterPro" id="IPR000531">
    <property type="entry name" value="Beta-barrel_TonB"/>
</dbReference>
<dbReference type="PANTHER" id="PTHR40980">
    <property type="entry name" value="PLUG DOMAIN-CONTAINING PROTEIN"/>
    <property type="match status" value="1"/>
</dbReference>
<feature type="signal peptide" evidence="12">
    <location>
        <begin position="1"/>
        <end position="22"/>
    </location>
</feature>
<dbReference type="Pfam" id="PF00593">
    <property type="entry name" value="TonB_dep_Rec_b-barrel"/>
    <property type="match status" value="1"/>
</dbReference>
<keyword evidence="5 10" id="KW-0812">Transmembrane</keyword>
<keyword evidence="8 15" id="KW-0675">Receptor</keyword>
<dbReference type="PROSITE" id="PS52016">
    <property type="entry name" value="TONB_DEPENDENT_REC_3"/>
    <property type="match status" value="1"/>
</dbReference>
<evidence type="ECO:0000313" key="15">
    <source>
        <dbReference type="EMBL" id="MCS0596619.1"/>
    </source>
</evidence>